<keyword evidence="13" id="KW-1185">Reference proteome</keyword>
<dbReference type="InterPro" id="IPR003423">
    <property type="entry name" value="OMP_efflux"/>
</dbReference>
<accession>A0A0B2DE42</accession>
<evidence type="ECO:0000256" key="8">
    <source>
        <dbReference type="SAM" id="Coils"/>
    </source>
</evidence>
<feature type="region of interest" description="Disordered" evidence="9">
    <location>
        <begin position="458"/>
        <end position="479"/>
    </location>
</feature>
<evidence type="ECO:0000256" key="6">
    <source>
        <dbReference type="ARBA" id="ARBA00023136"/>
    </source>
</evidence>
<keyword evidence="5" id="KW-0812">Transmembrane</keyword>
<dbReference type="AlphaFoldDB" id="A0A0B3BJD8"/>
<feature type="coiled-coil region" evidence="8">
    <location>
        <begin position="337"/>
        <end position="364"/>
    </location>
</feature>
<evidence type="ECO:0000256" key="4">
    <source>
        <dbReference type="ARBA" id="ARBA00022452"/>
    </source>
</evidence>
<dbReference type="InterPro" id="IPR051906">
    <property type="entry name" value="TolC-like"/>
</dbReference>
<comment type="subcellular location">
    <subcellularLocation>
        <location evidence="1">Cell outer membrane</location>
    </subcellularLocation>
</comment>
<dbReference type="Gene3D" id="1.20.1600.10">
    <property type="entry name" value="Outer membrane efflux proteins (OEP)"/>
    <property type="match status" value="1"/>
</dbReference>
<protein>
    <submittedName>
        <fullName evidence="11">Channel protein TolC</fullName>
    </submittedName>
    <submittedName>
        <fullName evidence="12">Outer membrane protein</fullName>
    </submittedName>
</protein>
<keyword evidence="7" id="KW-0998">Cell outer membrane</keyword>
<keyword evidence="3" id="KW-0813">Transport</keyword>
<dbReference type="PATRIC" id="fig|706570.3.peg.101"/>
<evidence type="ECO:0000256" key="2">
    <source>
        <dbReference type="ARBA" id="ARBA00007613"/>
    </source>
</evidence>
<feature type="signal peptide" evidence="10">
    <location>
        <begin position="1"/>
        <end position="21"/>
    </location>
</feature>
<dbReference type="Pfam" id="PF02321">
    <property type="entry name" value="OEP"/>
    <property type="match status" value="2"/>
</dbReference>
<dbReference type="Proteomes" id="UP000030980">
    <property type="component" value="Unassembled WGS sequence"/>
</dbReference>
<keyword evidence="4" id="KW-1134">Transmembrane beta strand</keyword>
<dbReference type="RefSeq" id="WP_039559267.1">
    <property type="nucleotide sequence ID" value="NZ_FMUP01000002.1"/>
</dbReference>
<keyword evidence="10" id="KW-0732">Signal</keyword>
<dbReference type="OrthoDB" id="9813458at2"/>
<evidence type="ECO:0000256" key="9">
    <source>
        <dbReference type="SAM" id="MobiDB-lite"/>
    </source>
</evidence>
<evidence type="ECO:0000256" key="3">
    <source>
        <dbReference type="ARBA" id="ARBA00022448"/>
    </source>
</evidence>
<evidence type="ECO:0000256" key="1">
    <source>
        <dbReference type="ARBA" id="ARBA00004442"/>
    </source>
</evidence>
<evidence type="ECO:0000313" key="14">
    <source>
        <dbReference type="Proteomes" id="UP000186079"/>
    </source>
</evidence>
<evidence type="ECO:0000313" key="13">
    <source>
        <dbReference type="Proteomes" id="UP000030980"/>
    </source>
</evidence>
<keyword evidence="6" id="KW-0472">Membrane</keyword>
<dbReference type="GO" id="GO:0015562">
    <property type="term" value="F:efflux transmembrane transporter activity"/>
    <property type="evidence" value="ECO:0007669"/>
    <property type="project" value="InterPro"/>
</dbReference>
<evidence type="ECO:0000256" key="10">
    <source>
        <dbReference type="SAM" id="SignalP"/>
    </source>
</evidence>
<evidence type="ECO:0000256" key="5">
    <source>
        <dbReference type="ARBA" id="ARBA00022692"/>
    </source>
</evidence>
<dbReference type="NCBIfam" id="TIGR01844">
    <property type="entry name" value="type_I_sec_TolC"/>
    <property type="match status" value="1"/>
</dbReference>
<reference evidence="11 13" key="1">
    <citation type="submission" date="2014-11" db="EMBL/GenBank/DDBJ databases">
        <title>Genome sequence of Pseudomonas tuomuerensis JCM 14085.</title>
        <authorList>
            <person name="Shin S.-K."/>
            <person name="Yi H."/>
        </authorList>
    </citation>
    <scope>NUCLEOTIDE SEQUENCE [LARGE SCALE GENOMIC DNA]</scope>
    <source>
        <strain evidence="11 13">JCM 14085</strain>
    </source>
</reference>
<dbReference type="SUPFAM" id="SSF56954">
    <property type="entry name" value="Outer membrane efflux proteins (OEP)"/>
    <property type="match status" value="1"/>
</dbReference>
<dbReference type="GO" id="GO:1990281">
    <property type="term" value="C:efflux pump complex"/>
    <property type="evidence" value="ECO:0007669"/>
    <property type="project" value="TreeGrafter"/>
</dbReference>
<dbReference type="GO" id="GO:0009279">
    <property type="term" value="C:cell outer membrane"/>
    <property type="evidence" value="ECO:0007669"/>
    <property type="project" value="UniProtKB-SubCell"/>
</dbReference>
<dbReference type="Proteomes" id="UP000186079">
    <property type="component" value="Unassembled WGS sequence"/>
</dbReference>
<dbReference type="GO" id="GO:0015288">
    <property type="term" value="F:porin activity"/>
    <property type="evidence" value="ECO:0007669"/>
    <property type="project" value="TreeGrafter"/>
</dbReference>
<name>A0A0B3BJD8_9PSED</name>
<proteinExistence type="inferred from homology"/>
<organism evidence="11 13">
    <name type="scientific">Pseudomonas flexibilis</name>
    <dbReference type="NCBI Taxonomy" id="706570"/>
    <lineage>
        <taxon>Bacteria</taxon>
        <taxon>Pseudomonadati</taxon>
        <taxon>Pseudomonadota</taxon>
        <taxon>Gammaproteobacteria</taxon>
        <taxon>Pseudomonadales</taxon>
        <taxon>Pseudomonadaceae</taxon>
        <taxon>Pseudomonas</taxon>
    </lineage>
</organism>
<gene>
    <name evidence="11" type="ORF">PT85_10335</name>
    <name evidence="12" type="ORF">SAMN05421672_11120</name>
</gene>
<comment type="similarity">
    <text evidence="2">Belongs to the outer membrane factor (OMF) (TC 1.B.17) family.</text>
</comment>
<dbReference type="EMBL" id="JTAK01000004">
    <property type="protein sequence ID" value="KHO64588.1"/>
    <property type="molecule type" value="Genomic_DNA"/>
</dbReference>
<evidence type="ECO:0000256" key="7">
    <source>
        <dbReference type="ARBA" id="ARBA00023237"/>
    </source>
</evidence>
<dbReference type="PANTHER" id="PTHR30026">
    <property type="entry name" value="OUTER MEMBRANE PROTEIN TOLC"/>
    <property type="match status" value="1"/>
</dbReference>
<dbReference type="InterPro" id="IPR010130">
    <property type="entry name" value="T1SS_OMP_TolC"/>
</dbReference>
<reference evidence="12 14" key="2">
    <citation type="submission" date="2017-01" db="EMBL/GenBank/DDBJ databases">
        <authorList>
            <person name="Mah S.A."/>
            <person name="Swanson W.J."/>
            <person name="Moy G.W."/>
            <person name="Vacquier V.D."/>
        </authorList>
    </citation>
    <scope>NUCLEOTIDE SEQUENCE [LARGE SCALE GENOMIC DNA]</scope>
    <source>
        <strain evidence="12 14">ATCC 29606</strain>
    </source>
</reference>
<evidence type="ECO:0000313" key="11">
    <source>
        <dbReference type="EMBL" id="KHO64588.1"/>
    </source>
</evidence>
<accession>A0A0B3BJD8</accession>
<feature type="chain" id="PRO_5015034542" evidence="10">
    <location>
        <begin position="22"/>
        <end position="479"/>
    </location>
</feature>
<dbReference type="EMBL" id="FTMC01000011">
    <property type="protein sequence ID" value="SIQ87012.1"/>
    <property type="molecule type" value="Genomic_DNA"/>
</dbReference>
<keyword evidence="8" id="KW-0175">Coiled coil</keyword>
<sequence>MLRRLTLAFAISAALPGLAVAQEPLKSDLLSVYQQAVENNADLAAARARYQAVLERIPQARAGLLPQLSAGASYTDTDSEVDTVLRGRQSVGASALVYQATLSQPLFRADRWFQLQAAQASGEQAGLEFSASQQDLIFRSAEAYFAVLRAQDSLAAVKAEEAALKRQLDQANERFEVGLSDRTDVLQAQAGYDSARAGRLLVERQVRDAFENLEALTARPYSRLDGIRHSLPVLAPVPNEASQWVETAARQNLNLQASHYAVIAAEENVRQRRAGHAPTLDAVAQYQTGDNDGLGFSNATDVPGLSLPRYAGDASRSSIGLQLNIPLFSGGLTTAQGREAQQLLAQAEQQREGLRRQVVQNTRNLFRAVNTDVEQVQARRQAIISSQSALEATEIGYQVGTRNIVDVLDAQRLLYATVRDYNNARYDYILDNLRLKQVAGTLSPADLQALSAYLQPDYTPDRDFLPPDLAPKRQGPAQL</sequence>
<dbReference type="PANTHER" id="PTHR30026:SF20">
    <property type="entry name" value="OUTER MEMBRANE PROTEIN TOLC"/>
    <property type="match status" value="1"/>
</dbReference>
<evidence type="ECO:0000313" key="12">
    <source>
        <dbReference type="EMBL" id="SIQ87012.1"/>
    </source>
</evidence>
<dbReference type="STRING" id="706570.PT85_10335"/>